<dbReference type="AlphaFoldDB" id="T1AMR8"/>
<dbReference type="EMBL" id="AUZY01005656">
    <property type="protein sequence ID" value="EQD57783.1"/>
    <property type="molecule type" value="Genomic_DNA"/>
</dbReference>
<evidence type="ECO:0000256" key="1">
    <source>
        <dbReference type="ARBA" id="ARBA00006484"/>
    </source>
</evidence>
<dbReference type="InterPro" id="IPR002347">
    <property type="entry name" value="SDR_fam"/>
</dbReference>
<gene>
    <name evidence="3" type="ORF">B1B_08643</name>
</gene>
<comment type="similarity">
    <text evidence="1">Belongs to the short-chain dehydrogenases/reductases (SDR) family.</text>
</comment>
<dbReference type="InterPro" id="IPR036291">
    <property type="entry name" value="NAD(P)-bd_dom_sf"/>
</dbReference>
<protein>
    <submittedName>
        <fullName evidence="3">Short-chain dehydrogenase/reductase SDR</fullName>
    </submittedName>
</protein>
<dbReference type="PANTHER" id="PTHR24320">
    <property type="entry name" value="RETINOL DEHYDROGENASE"/>
    <property type="match status" value="1"/>
</dbReference>
<keyword evidence="2" id="KW-0560">Oxidoreductase</keyword>
<dbReference type="Gene3D" id="3.40.50.720">
    <property type="entry name" value="NAD(P)-binding Rossmann-like Domain"/>
    <property type="match status" value="1"/>
</dbReference>
<dbReference type="Pfam" id="PF00106">
    <property type="entry name" value="adh_short"/>
    <property type="match status" value="1"/>
</dbReference>
<organism evidence="3">
    <name type="scientific">mine drainage metagenome</name>
    <dbReference type="NCBI Taxonomy" id="410659"/>
    <lineage>
        <taxon>unclassified sequences</taxon>
        <taxon>metagenomes</taxon>
        <taxon>ecological metagenomes</taxon>
    </lineage>
</organism>
<dbReference type="PANTHER" id="PTHR24320:SF148">
    <property type="entry name" value="NAD(P)-BINDING ROSSMANN-FOLD SUPERFAMILY PROTEIN"/>
    <property type="match status" value="1"/>
</dbReference>
<reference evidence="3" key="2">
    <citation type="journal article" date="2014" name="ISME J.">
        <title>Microbial stratification in low pH oxic and suboxic macroscopic growths along an acid mine drainage.</title>
        <authorList>
            <person name="Mendez-Garcia C."/>
            <person name="Mesa V."/>
            <person name="Sprenger R.R."/>
            <person name="Richter M."/>
            <person name="Diez M.S."/>
            <person name="Solano J."/>
            <person name="Bargiela R."/>
            <person name="Golyshina O.V."/>
            <person name="Manteca A."/>
            <person name="Ramos J.L."/>
            <person name="Gallego J.R."/>
            <person name="Llorente I."/>
            <person name="Martins Dos Santos V.A."/>
            <person name="Jensen O.N."/>
            <person name="Pelaez A.I."/>
            <person name="Sanchez J."/>
            <person name="Ferrer M."/>
        </authorList>
    </citation>
    <scope>NUCLEOTIDE SEQUENCE</scope>
</reference>
<dbReference type="GO" id="GO:0016491">
    <property type="term" value="F:oxidoreductase activity"/>
    <property type="evidence" value="ECO:0007669"/>
    <property type="project" value="UniProtKB-KW"/>
</dbReference>
<name>T1AMR8_9ZZZZ</name>
<proteinExistence type="inferred from homology"/>
<evidence type="ECO:0000313" key="3">
    <source>
        <dbReference type="EMBL" id="EQD57783.1"/>
    </source>
</evidence>
<sequence length="195" mass="20905">MLAAPMTAETHPSLRGRVVVLTGATSGIGLAAARNVAALGAHTVLVGRGDARVRAVADSIRAATPDARVDAIGVPDLAARDGWEAVAARLRDDYPSLHVLVHVAGAMFGRREETADGIERTFALNVLAPLALTLRLSDRLIRSAPARVVNVASAAHRGARVPWDDLEARQRYRPFAVYGRSKLELILLTRELARR</sequence>
<evidence type="ECO:0000256" key="2">
    <source>
        <dbReference type="ARBA" id="ARBA00023002"/>
    </source>
</evidence>
<comment type="caution">
    <text evidence="3">The sequence shown here is derived from an EMBL/GenBank/DDBJ whole genome shotgun (WGS) entry which is preliminary data.</text>
</comment>
<feature type="non-terminal residue" evidence="3">
    <location>
        <position position="195"/>
    </location>
</feature>
<dbReference type="PRINTS" id="PR00081">
    <property type="entry name" value="GDHRDH"/>
</dbReference>
<dbReference type="SUPFAM" id="SSF51735">
    <property type="entry name" value="NAD(P)-binding Rossmann-fold domains"/>
    <property type="match status" value="1"/>
</dbReference>
<accession>T1AMR8</accession>
<reference evidence="3" key="1">
    <citation type="submission" date="2013-08" db="EMBL/GenBank/DDBJ databases">
        <authorList>
            <person name="Mendez C."/>
            <person name="Richter M."/>
            <person name="Ferrer M."/>
            <person name="Sanchez J."/>
        </authorList>
    </citation>
    <scope>NUCLEOTIDE SEQUENCE</scope>
</reference>